<dbReference type="RefSeq" id="WP_101330553.1">
    <property type="nucleotide sequence ID" value="NZ_PJNH01000001.1"/>
</dbReference>
<name>A0A2I0QWX4_9BACI</name>
<evidence type="ECO:0008006" key="8">
    <source>
        <dbReference type="Google" id="ProtNLM"/>
    </source>
</evidence>
<protein>
    <recommendedName>
        <fullName evidence="8">Isoprenylcysteine carboxyl methyltransferase</fullName>
    </recommendedName>
</protein>
<dbReference type="Proteomes" id="UP000243524">
    <property type="component" value="Unassembled WGS sequence"/>
</dbReference>
<organism evidence="6 7">
    <name type="scientific">Halalkalibacillus sediminis</name>
    <dbReference type="NCBI Taxonomy" id="2018042"/>
    <lineage>
        <taxon>Bacteria</taxon>
        <taxon>Bacillati</taxon>
        <taxon>Bacillota</taxon>
        <taxon>Bacilli</taxon>
        <taxon>Bacillales</taxon>
        <taxon>Bacillaceae</taxon>
        <taxon>Halalkalibacillus</taxon>
    </lineage>
</organism>
<dbReference type="GO" id="GO:0016020">
    <property type="term" value="C:membrane"/>
    <property type="evidence" value="ECO:0007669"/>
    <property type="project" value="UniProtKB-SubCell"/>
</dbReference>
<evidence type="ECO:0000256" key="3">
    <source>
        <dbReference type="ARBA" id="ARBA00022989"/>
    </source>
</evidence>
<feature type="transmembrane region" description="Helical" evidence="5">
    <location>
        <begin position="71"/>
        <end position="89"/>
    </location>
</feature>
<evidence type="ECO:0000256" key="4">
    <source>
        <dbReference type="ARBA" id="ARBA00023136"/>
    </source>
</evidence>
<reference evidence="6 7" key="1">
    <citation type="submission" date="2017-06" db="EMBL/GenBank/DDBJ databases">
        <title>the draft geome sequence of Illustriluteabacillus marina B3227.</title>
        <authorList>
            <person name="He R.-H."/>
            <person name="Du Z.-J."/>
        </authorList>
    </citation>
    <scope>NUCLEOTIDE SEQUENCE [LARGE SCALE GENOMIC DNA]</scope>
    <source>
        <strain evidence="6 7">B3227</strain>
    </source>
</reference>
<accession>A0A2I0QWX4</accession>
<sequence>MLIWILFYLILLRVGELIVAKSNERFQLQRGGILIPDPWYPLIVMTHVFFFIFLIAEWLYMGEGLFSSPSLILGFTFIFLQILRFWTLLTLGRRWNTKVIIRPSEPLVQKGPFKWISHPNYWIVFGEFIVIPLMFGAYITAIIFPIAHILLMTKRIPLEEKSLNFDQVRKGESI</sequence>
<dbReference type="AlphaFoldDB" id="A0A2I0QWX4"/>
<dbReference type="InterPro" id="IPR007269">
    <property type="entry name" value="ICMT_MeTrfase"/>
</dbReference>
<dbReference type="EMBL" id="PJNH01000001">
    <property type="protein sequence ID" value="PKR78809.1"/>
    <property type="molecule type" value="Genomic_DNA"/>
</dbReference>
<evidence type="ECO:0000256" key="1">
    <source>
        <dbReference type="ARBA" id="ARBA00004141"/>
    </source>
</evidence>
<evidence type="ECO:0000313" key="6">
    <source>
        <dbReference type="EMBL" id="PKR78809.1"/>
    </source>
</evidence>
<dbReference type="OrthoDB" id="7203053at2"/>
<keyword evidence="2 5" id="KW-0812">Transmembrane</keyword>
<comment type="caution">
    <text evidence="6">The sequence shown here is derived from an EMBL/GenBank/DDBJ whole genome shotgun (WGS) entry which is preliminary data.</text>
</comment>
<evidence type="ECO:0000256" key="2">
    <source>
        <dbReference type="ARBA" id="ARBA00022692"/>
    </source>
</evidence>
<feature type="transmembrane region" description="Helical" evidence="5">
    <location>
        <begin position="39"/>
        <end position="59"/>
    </location>
</feature>
<evidence type="ECO:0000256" key="5">
    <source>
        <dbReference type="SAM" id="Phobius"/>
    </source>
</evidence>
<dbReference type="GO" id="GO:0004671">
    <property type="term" value="F:protein C-terminal S-isoprenylcysteine carboxyl O-methyltransferase activity"/>
    <property type="evidence" value="ECO:0007669"/>
    <property type="project" value="InterPro"/>
</dbReference>
<dbReference type="Gene3D" id="1.20.120.1630">
    <property type="match status" value="1"/>
</dbReference>
<gene>
    <name evidence="6" type="ORF">CEY16_03380</name>
</gene>
<proteinExistence type="predicted"/>
<comment type="subcellular location">
    <subcellularLocation>
        <location evidence="1">Membrane</location>
        <topology evidence="1">Multi-pass membrane protein</topology>
    </subcellularLocation>
</comment>
<feature type="transmembrane region" description="Helical" evidence="5">
    <location>
        <begin position="121"/>
        <end position="151"/>
    </location>
</feature>
<keyword evidence="7" id="KW-1185">Reference proteome</keyword>
<keyword evidence="3 5" id="KW-1133">Transmembrane helix</keyword>
<keyword evidence="4 5" id="KW-0472">Membrane</keyword>
<dbReference type="Pfam" id="PF04140">
    <property type="entry name" value="ICMT"/>
    <property type="match status" value="1"/>
</dbReference>
<evidence type="ECO:0000313" key="7">
    <source>
        <dbReference type="Proteomes" id="UP000243524"/>
    </source>
</evidence>